<evidence type="ECO:0000313" key="3">
    <source>
        <dbReference type="Proteomes" id="UP000526184"/>
    </source>
</evidence>
<gene>
    <name evidence="2" type="ORF">HP397_05790</name>
</gene>
<sequence length="83" mass="10215">MKKQINKEALITSIIYFLYFVWWYYFAYIYPPKNVEEYKYVLGLPEWFFYSCIVGYIWVNIAVYIVTKFFFKDIDLDTGDINE</sequence>
<keyword evidence="1" id="KW-1133">Transmembrane helix</keyword>
<dbReference type="RefSeq" id="WP_067322076.1">
    <property type="nucleotide sequence ID" value="NZ_CBCRWS010000019.1"/>
</dbReference>
<dbReference type="OrthoDB" id="1752893at2"/>
<organism evidence="2 3">
    <name type="scientific">Streptobacillus felis</name>
    <dbReference type="NCBI Taxonomy" id="1384509"/>
    <lineage>
        <taxon>Bacteria</taxon>
        <taxon>Fusobacteriati</taxon>
        <taxon>Fusobacteriota</taxon>
        <taxon>Fusobacteriia</taxon>
        <taxon>Fusobacteriales</taxon>
        <taxon>Leptotrichiaceae</taxon>
        <taxon>Streptobacillus</taxon>
    </lineage>
</organism>
<dbReference type="PANTHER" id="PTHR39174:SF1">
    <property type="entry name" value="INNER MEMBRANE PROTEIN"/>
    <property type="match status" value="1"/>
</dbReference>
<dbReference type="EMBL" id="JABMKT010000032">
    <property type="protein sequence ID" value="NYV28311.1"/>
    <property type="molecule type" value="Genomic_DNA"/>
</dbReference>
<protein>
    <submittedName>
        <fullName evidence="2">YhdT family protein</fullName>
    </submittedName>
</protein>
<name>A0A7Z0T7I2_9FUSO</name>
<dbReference type="InterPro" id="IPR010398">
    <property type="entry name" value="DUF997"/>
</dbReference>
<dbReference type="AlphaFoldDB" id="A0A7Z0T7I2"/>
<dbReference type="Proteomes" id="UP000526184">
    <property type="component" value="Unassembled WGS sequence"/>
</dbReference>
<accession>A0A7Z0T7I2</accession>
<dbReference type="Pfam" id="PF06196">
    <property type="entry name" value="DUF997"/>
    <property type="match status" value="1"/>
</dbReference>
<keyword evidence="3" id="KW-1185">Reference proteome</keyword>
<keyword evidence="1" id="KW-0812">Transmembrane</keyword>
<feature type="transmembrane region" description="Helical" evidence="1">
    <location>
        <begin position="47"/>
        <end position="66"/>
    </location>
</feature>
<keyword evidence="1" id="KW-0472">Membrane</keyword>
<evidence type="ECO:0000313" key="2">
    <source>
        <dbReference type="EMBL" id="NYV28311.1"/>
    </source>
</evidence>
<reference evidence="2 3" key="1">
    <citation type="submission" date="2020-05" db="EMBL/GenBank/DDBJ databases">
        <title>Streptobacillus felis strain LHL191014123.</title>
        <authorList>
            <person name="Fawzy A."/>
            <person name="Rau J."/>
            <person name="Risse K."/>
            <person name="Schauerte N."/>
            <person name="Geiger C."/>
            <person name="Blom J."/>
            <person name="Imirzalioglu C."/>
            <person name="Falgenhauer J."/>
            <person name="Bach A."/>
            <person name="Herden C."/>
            <person name="Eisenberg T."/>
        </authorList>
    </citation>
    <scope>NUCLEOTIDE SEQUENCE [LARGE SCALE GENOMIC DNA]</scope>
    <source>
        <strain evidence="2 3">LHL191014123</strain>
    </source>
</reference>
<evidence type="ECO:0000256" key="1">
    <source>
        <dbReference type="SAM" id="Phobius"/>
    </source>
</evidence>
<comment type="caution">
    <text evidence="2">The sequence shown here is derived from an EMBL/GenBank/DDBJ whole genome shotgun (WGS) entry which is preliminary data.</text>
</comment>
<feature type="transmembrane region" description="Helical" evidence="1">
    <location>
        <begin position="9"/>
        <end position="27"/>
    </location>
</feature>
<dbReference type="PANTHER" id="PTHR39174">
    <property type="entry name" value="INNER MEMBRANE PROTEIN-RELATED"/>
    <property type="match status" value="1"/>
</dbReference>
<proteinExistence type="predicted"/>